<dbReference type="SUPFAM" id="SSF53335">
    <property type="entry name" value="S-adenosyl-L-methionine-dependent methyltransferases"/>
    <property type="match status" value="1"/>
</dbReference>
<comment type="similarity">
    <text evidence="5">Belongs to the protein N5-glutamine methyltransferase family. PrmC subfamily.</text>
</comment>
<feature type="compositionally biased region" description="Pro residues" evidence="6">
    <location>
        <begin position="1"/>
        <end position="11"/>
    </location>
</feature>
<feature type="domain" description="Methyltransferase small" evidence="7">
    <location>
        <begin position="183"/>
        <end position="263"/>
    </location>
</feature>
<dbReference type="GO" id="GO:0003676">
    <property type="term" value="F:nucleic acid binding"/>
    <property type="evidence" value="ECO:0007669"/>
    <property type="project" value="InterPro"/>
</dbReference>
<dbReference type="HAMAP" id="MF_02126">
    <property type="entry name" value="RF_methyltr_PrmC"/>
    <property type="match status" value="1"/>
</dbReference>
<dbReference type="PANTHER" id="PTHR18895">
    <property type="entry name" value="HEMK METHYLTRANSFERASE"/>
    <property type="match status" value="1"/>
</dbReference>
<dbReference type="Gene3D" id="3.40.50.150">
    <property type="entry name" value="Vaccinia Virus protein VP39"/>
    <property type="match status" value="1"/>
</dbReference>
<evidence type="ECO:0000256" key="5">
    <source>
        <dbReference type="HAMAP-Rule" id="MF_02126"/>
    </source>
</evidence>
<comment type="caution">
    <text evidence="9">The sequence shown here is derived from an EMBL/GenBank/DDBJ whole genome shotgun (WGS) entry which is preliminary data.</text>
</comment>
<sequence>MVAPLGPPASPAIPSGARPRSGTHHRFCPCGSPCARVPHVARLPRPPLSALLLPADLFVRDYDVSGSTSPPWTVRRVLEWTTSHLQKHGSETPRLDAEVLLAHARGCRRIQLYTEYDAELPEAVRARMRELVQRRAQLEPVAYLVGHREFFSLDLVVTPAVLIPRPETETLVIEVLAIAKTLPRPHILDLCTGSGCVAIAVARNCPGARVTATDRSPAALDVARTNVQKHRLDEQITLCCGDLFAAVADPVRFNIVVSNPPYVPTAEIAGLSADVRGFEPKEALDGGTDGLEVIRRIVAEAPRRLTSPGWLLLELSPEQAPAVRQFATETGCYTEIDLIKDLSGHHRVLRARYTGGGEAGP</sequence>
<keyword evidence="3 5" id="KW-0949">S-adenosyl-L-methionine</keyword>
<dbReference type="NCBIfam" id="TIGR00536">
    <property type="entry name" value="hemK_fam"/>
    <property type="match status" value="1"/>
</dbReference>
<evidence type="ECO:0000256" key="2">
    <source>
        <dbReference type="ARBA" id="ARBA00022679"/>
    </source>
</evidence>
<comment type="caution">
    <text evidence="5">Lacks conserved residue(s) required for the propagation of feature annotation.</text>
</comment>
<dbReference type="InterPro" id="IPR050320">
    <property type="entry name" value="N5-glutamine_MTase"/>
</dbReference>
<evidence type="ECO:0000256" key="6">
    <source>
        <dbReference type="SAM" id="MobiDB-lite"/>
    </source>
</evidence>
<feature type="binding site" evidence="5">
    <location>
        <position position="214"/>
    </location>
    <ligand>
        <name>S-adenosyl-L-methionine</name>
        <dbReference type="ChEBI" id="CHEBI:59789"/>
    </ligand>
</feature>
<comment type="catalytic activity">
    <reaction evidence="4 5">
        <text>L-glutaminyl-[peptide chain release factor] + S-adenosyl-L-methionine = N(5)-methyl-L-glutaminyl-[peptide chain release factor] + S-adenosyl-L-homocysteine + H(+)</text>
        <dbReference type="Rhea" id="RHEA:42896"/>
        <dbReference type="Rhea" id="RHEA-COMP:10271"/>
        <dbReference type="Rhea" id="RHEA-COMP:10272"/>
        <dbReference type="ChEBI" id="CHEBI:15378"/>
        <dbReference type="ChEBI" id="CHEBI:30011"/>
        <dbReference type="ChEBI" id="CHEBI:57856"/>
        <dbReference type="ChEBI" id="CHEBI:59789"/>
        <dbReference type="ChEBI" id="CHEBI:61891"/>
        <dbReference type="EC" id="2.1.1.297"/>
    </reaction>
</comment>
<feature type="binding site" evidence="5">
    <location>
        <position position="259"/>
    </location>
    <ligand>
        <name>S-adenosyl-L-methionine</name>
        <dbReference type="ChEBI" id="CHEBI:59789"/>
    </ligand>
</feature>
<dbReference type="GO" id="GO:0032259">
    <property type="term" value="P:methylation"/>
    <property type="evidence" value="ECO:0007669"/>
    <property type="project" value="UniProtKB-KW"/>
</dbReference>
<dbReference type="InterPro" id="IPR004556">
    <property type="entry name" value="HemK-like"/>
</dbReference>
<dbReference type="InterPro" id="IPR007848">
    <property type="entry name" value="Small_mtfrase_dom"/>
</dbReference>
<evidence type="ECO:0000256" key="1">
    <source>
        <dbReference type="ARBA" id="ARBA00022603"/>
    </source>
</evidence>
<name>A0A7C4LLS3_9PLAN</name>
<dbReference type="PANTHER" id="PTHR18895:SF74">
    <property type="entry name" value="MTRF1L RELEASE FACTOR GLUTAMINE METHYLTRANSFERASE"/>
    <property type="match status" value="1"/>
</dbReference>
<evidence type="ECO:0000259" key="7">
    <source>
        <dbReference type="Pfam" id="PF05175"/>
    </source>
</evidence>
<gene>
    <name evidence="5 9" type="primary">prmC</name>
    <name evidence="9" type="ORF">ENS64_13520</name>
</gene>
<proteinExistence type="inferred from homology"/>
<feature type="domain" description="Release factor glutamine methyltransferase N-terminal" evidence="8">
    <location>
        <begin position="77"/>
        <end position="146"/>
    </location>
</feature>
<feature type="region of interest" description="Disordered" evidence="6">
    <location>
        <begin position="1"/>
        <end position="22"/>
    </location>
</feature>
<keyword evidence="2 5" id="KW-0808">Transferase</keyword>
<reference evidence="9" key="1">
    <citation type="journal article" date="2020" name="mSystems">
        <title>Genome- and Community-Level Interaction Insights into Carbon Utilization and Element Cycling Functions of Hydrothermarchaeota in Hydrothermal Sediment.</title>
        <authorList>
            <person name="Zhou Z."/>
            <person name="Liu Y."/>
            <person name="Xu W."/>
            <person name="Pan J."/>
            <person name="Luo Z.H."/>
            <person name="Li M."/>
        </authorList>
    </citation>
    <scope>NUCLEOTIDE SEQUENCE [LARGE SCALE GENOMIC DNA]</scope>
    <source>
        <strain evidence="9">SpSt-508</strain>
    </source>
</reference>
<evidence type="ECO:0000256" key="3">
    <source>
        <dbReference type="ARBA" id="ARBA00022691"/>
    </source>
</evidence>
<dbReference type="Pfam" id="PF17827">
    <property type="entry name" value="PrmC_N"/>
    <property type="match status" value="1"/>
</dbReference>
<dbReference type="Pfam" id="PF05175">
    <property type="entry name" value="MTS"/>
    <property type="match status" value="1"/>
</dbReference>
<comment type="function">
    <text evidence="5">Methylates the class 1 translation termination release factors RF1/PrfA and RF2/PrfB on the glutamine residue of the universally conserved GGQ motif.</text>
</comment>
<organism evidence="9">
    <name type="scientific">Schlesneria paludicola</name>
    <dbReference type="NCBI Taxonomy" id="360056"/>
    <lineage>
        <taxon>Bacteria</taxon>
        <taxon>Pseudomonadati</taxon>
        <taxon>Planctomycetota</taxon>
        <taxon>Planctomycetia</taxon>
        <taxon>Planctomycetales</taxon>
        <taxon>Planctomycetaceae</taxon>
        <taxon>Schlesneria</taxon>
    </lineage>
</organism>
<dbReference type="PROSITE" id="PS00092">
    <property type="entry name" value="N6_MTASE"/>
    <property type="match status" value="1"/>
</dbReference>
<keyword evidence="1 5" id="KW-0489">Methyltransferase</keyword>
<protein>
    <recommendedName>
        <fullName evidence="5">Release factor glutamine methyltransferase</fullName>
        <shortName evidence="5">RF MTase</shortName>
        <ecNumber evidence="5">2.1.1.297</ecNumber>
    </recommendedName>
    <alternativeName>
        <fullName evidence="5">N5-glutamine methyltransferase PrmC</fullName>
    </alternativeName>
    <alternativeName>
        <fullName evidence="5">Protein-(glutamine-N5) MTase PrmC</fullName>
    </alternativeName>
    <alternativeName>
        <fullName evidence="5">Protein-glutamine N-methyltransferase PrmC</fullName>
    </alternativeName>
</protein>
<dbReference type="CDD" id="cd02440">
    <property type="entry name" value="AdoMet_MTases"/>
    <property type="match status" value="1"/>
</dbReference>
<dbReference type="InterPro" id="IPR040758">
    <property type="entry name" value="PrmC_N"/>
</dbReference>
<dbReference type="GO" id="GO:0102559">
    <property type="term" value="F:peptide chain release factor N(5)-glutamine methyltransferase activity"/>
    <property type="evidence" value="ECO:0007669"/>
    <property type="project" value="UniProtKB-EC"/>
</dbReference>
<dbReference type="EMBL" id="DSVQ01000016">
    <property type="protein sequence ID" value="HGT40262.1"/>
    <property type="molecule type" value="Genomic_DNA"/>
</dbReference>
<accession>A0A7C4LLS3</accession>
<dbReference type="NCBIfam" id="TIGR03534">
    <property type="entry name" value="RF_mod_PrmC"/>
    <property type="match status" value="1"/>
</dbReference>
<dbReference type="Gene3D" id="1.10.8.10">
    <property type="entry name" value="DNA helicase RuvA subunit, C-terminal domain"/>
    <property type="match status" value="1"/>
</dbReference>
<dbReference type="InterPro" id="IPR002052">
    <property type="entry name" value="DNA_methylase_N6_adenine_CS"/>
</dbReference>
<evidence type="ECO:0000256" key="4">
    <source>
        <dbReference type="ARBA" id="ARBA00048391"/>
    </source>
</evidence>
<evidence type="ECO:0000259" key="8">
    <source>
        <dbReference type="Pfam" id="PF17827"/>
    </source>
</evidence>
<dbReference type="InterPro" id="IPR019874">
    <property type="entry name" value="RF_methyltr_PrmC"/>
</dbReference>
<evidence type="ECO:0000313" key="9">
    <source>
        <dbReference type="EMBL" id="HGT40262.1"/>
    </source>
</evidence>
<dbReference type="AlphaFoldDB" id="A0A7C4LLS3"/>
<feature type="binding site" evidence="5">
    <location>
        <begin position="259"/>
        <end position="262"/>
    </location>
    <ligand>
        <name>substrate</name>
    </ligand>
</feature>
<dbReference type="InterPro" id="IPR029063">
    <property type="entry name" value="SAM-dependent_MTases_sf"/>
</dbReference>
<dbReference type="EC" id="2.1.1.297" evidence="5"/>